<feature type="transmembrane region" description="Helical" evidence="1">
    <location>
        <begin position="173"/>
        <end position="192"/>
    </location>
</feature>
<proteinExistence type="predicted"/>
<evidence type="ECO:0000313" key="4">
    <source>
        <dbReference type="Proteomes" id="UP000637632"/>
    </source>
</evidence>
<keyword evidence="3" id="KW-0645">Protease</keyword>
<dbReference type="InterPro" id="IPR003675">
    <property type="entry name" value="Rce1/LyrA-like_dom"/>
</dbReference>
<comment type="caution">
    <text evidence="3">The sequence shown here is derived from an EMBL/GenBank/DDBJ whole genome shotgun (WGS) entry which is preliminary data.</text>
</comment>
<evidence type="ECO:0000256" key="1">
    <source>
        <dbReference type="SAM" id="Phobius"/>
    </source>
</evidence>
<keyword evidence="3" id="KW-0378">Hydrolase</keyword>
<feature type="transmembrane region" description="Helical" evidence="1">
    <location>
        <begin position="87"/>
        <end position="114"/>
    </location>
</feature>
<keyword evidence="1" id="KW-0472">Membrane</keyword>
<feature type="transmembrane region" description="Helical" evidence="1">
    <location>
        <begin position="266"/>
        <end position="284"/>
    </location>
</feature>
<dbReference type="EMBL" id="JACOFT010000001">
    <property type="protein sequence ID" value="MBC3809952.1"/>
    <property type="molecule type" value="Genomic_DNA"/>
</dbReference>
<accession>A0ABR6XB33</accession>
<keyword evidence="1" id="KW-0812">Transmembrane</keyword>
<keyword evidence="3" id="KW-0482">Metalloprotease</keyword>
<gene>
    <name evidence="3" type="ORF">H8K26_00735</name>
</gene>
<dbReference type="Proteomes" id="UP000637632">
    <property type="component" value="Unassembled WGS sequence"/>
</dbReference>
<reference evidence="3 4" key="1">
    <citation type="submission" date="2020-08" db="EMBL/GenBank/DDBJ databases">
        <title>Novel species isolated from subtropical streams in China.</title>
        <authorList>
            <person name="Lu H."/>
        </authorList>
    </citation>
    <scope>NUCLEOTIDE SEQUENCE [LARGE SCALE GENOMIC DNA]</scope>
    <source>
        <strain evidence="3 4">CCTCC AB 2015119</strain>
    </source>
</reference>
<evidence type="ECO:0000259" key="2">
    <source>
        <dbReference type="Pfam" id="PF02517"/>
    </source>
</evidence>
<dbReference type="Pfam" id="PF02517">
    <property type="entry name" value="Rce1-like"/>
    <property type="match status" value="1"/>
</dbReference>
<sequence>MSQVLTENTSPAGSGDHQAPEMILASNGSVGLPGLAVKQTIAHTNEQAISSADFDWRRELRELIAFLRKPVRGHAKVLTLRQGWRRIALMLALNFCFIVIVTLPIDAALYHWAGLEESVKSDATKISQWVIAVLIAPLGEELAFRAGLRQVKYSLFVAPVLIALLNADKMLALIMAGILLSIAAADVIRLRYTASAVSIRFVRSRAFIRRYPYVFWMYAISFGLVHISNLYSTNGRDYWLVFAVSSQLFGGALLGYLRLRQGLRSAIAYHVLFNAVCLCAELLFP</sequence>
<feature type="transmembrane region" description="Helical" evidence="1">
    <location>
        <begin position="213"/>
        <end position="232"/>
    </location>
</feature>
<dbReference type="GO" id="GO:0008237">
    <property type="term" value="F:metallopeptidase activity"/>
    <property type="evidence" value="ECO:0007669"/>
    <property type="project" value="UniProtKB-KW"/>
</dbReference>
<feature type="transmembrane region" description="Helical" evidence="1">
    <location>
        <begin position="238"/>
        <end position="259"/>
    </location>
</feature>
<protein>
    <submittedName>
        <fullName evidence="3">CPBP family intramembrane metalloprotease</fullName>
    </submittedName>
</protein>
<feature type="domain" description="CAAX prenyl protease 2/Lysostaphin resistance protein A-like" evidence="2">
    <location>
        <begin position="125"/>
        <end position="276"/>
    </location>
</feature>
<organism evidence="3 4">
    <name type="scientific">Undibacterium aquatile</name>
    <dbReference type="NCBI Taxonomy" id="1537398"/>
    <lineage>
        <taxon>Bacteria</taxon>
        <taxon>Pseudomonadati</taxon>
        <taxon>Pseudomonadota</taxon>
        <taxon>Betaproteobacteria</taxon>
        <taxon>Burkholderiales</taxon>
        <taxon>Oxalobacteraceae</taxon>
        <taxon>Undibacterium</taxon>
    </lineage>
</organism>
<evidence type="ECO:0000313" key="3">
    <source>
        <dbReference type="EMBL" id="MBC3809952.1"/>
    </source>
</evidence>
<name>A0ABR6XB33_9BURK</name>
<dbReference type="RefSeq" id="WP_190476618.1">
    <property type="nucleotide sequence ID" value="NZ_JACOFT010000001.1"/>
</dbReference>
<keyword evidence="1" id="KW-1133">Transmembrane helix</keyword>
<keyword evidence="4" id="KW-1185">Reference proteome</keyword>